<keyword evidence="2" id="KW-1185">Reference proteome</keyword>
<gene>
    <name evidence="1" type="ORF">M9Y10_041618</name>
</gene>
<evidence type="ECO:0008006" key="3">
    <source>
        <dbReference type="Google" id="ProtNLM"/>
    </source>
</evidence>
<dbReference type="InterPro" id="IPR014848">
    <property type="entry name" value="Rgp1"/>
</dbReference>
<comment type="caution">
    <text evidence="1">The sequence shown here is derived from an EMBL/GenBank/DDBJ whole genome shotgun (WGS) entry which is preliminary data.</text>
</comment>
<protein>
    <recommendedName>
        <fullName evidence="3">Arrestin-like N-terminal domain-containing protein</fullName>
    </recommendedName>
</protein>
<dbReference type="Proteomes" id="UP001470230">
    <property type="component" value="Unassembled WGS sequence"/>
</dbReference>
<reference evidence="1 2" key="1">
    <citation type="submission" date="2024-04" db="EMBL/GenBank/DDBJ databases">
        <title>Tritrichomonas musculus Genome.</title>
        <authorList>
            <person name="Alves-Ferreira E."/>
            <person name="Grigg M."/>
            <person name="Lorenzi H."/>
            <person name="Galac M."/>
        </authorList>
    </citation>
    <scope>NUCLEOTIDE SEQUENCE [LARGE SCALE GENOMIC DNA]</scope>
    <source>
        <strain evidence="1 2">EAF2021</strain>
    </source>
</reference>
<dbReference type="EMBL" id="JAPFFF010000007">
    <property type="protein sequence ID" value="KAK8886158.1"/>
    <property type="molecule type" value="Genomic_DNA"/>
</dbReference>
<proteinExistence type="predicted"/>
<dbReference type="PANTHER" id="PTHR12507">
    <property type="entry name" value="REDUCED GROWTH PHENOTYPE 1 RGP1, YEAST -RELATED"/>
    <property type="match status" value="1"/>
</dbReference>
<accession>A0ABR2K5S0</accession>
<organism evidence="1 2">
    <name type="scientific">Tritrichomonas musculus</name>
    <dbReference type="NCBI Taxonomy" id="1915356"/>
    <lineage>
        <taxon>Eukaryota</taxon>
        <taxon>Metamonada</taxon>
        <taxon>Parabasalia</taxon>
        <taxon>Tritrichomonadida</taxon>
        <taxon>Tritrichomonadidae</taxon>
        <taxon>Tritrichomonas</taxon>
    </lineage>
</organism>
<sequence length="322" mass="36214">MRINLVPDNLIIFLGQKFTVQINITDCDFKIMWVSAQIAGKIKSLKQSTNTILKTLFQESYIPNQNSPVIQHVVSGSRLISAQFQPPKSFCVFITADNIPPSYEGEGINVSYELRFSAQILGQPVNSISIPIHFVSPHFSHYNFDNIQSNSKFDINALESVSVPAPFALSNPFQESAKRPIENYQIRNDGNEIAVISMSPDVFAGTEVDGLIDLRQSNTQVDLVIISITRNEIYEANGINESNIIETKQFDMKNAIAKRFNIPISFNAVAEFSTDIFIVSYSIDFRFQMANEFVQWSTPLHIFPPQISLSTPRSPINIDKVK</sequence>
<evidence type="ECO:0000313" key="1">
    <source>
        <dbReference type="EMBL" id="KAK8886158.1"/>
    </source>
</evidence>
<name>A0ABR2K5S0_9EUKA</name>
<evidence type="ECO:0000313" key="2">
    <source>
        <dbReference type="Proteomes" id="UP001470230"/>
    </source>
</evidence>